<keyword evidence="2" id="KW-0472">Membrane</keyword>
<evidence type="ECO:0000256" key="1">
    <source>
        <dbReference type="SAM" id="MobiDB-lite"/>
    </source>
</evidence>
<name>A0AAV1IY71_9NEOP</name>
<keyword evidence="2" id="KW-1133">Transmembrane helix</keyword>
<reference evidence="3 4" key="1">
    <citation type="submission" date="2023-11" db="EMBL/GenBank/DDBJ databases">
        <authorList>
            <person name="Okamura Y."/>
        </authorList>
    </citation>
    <scope>NUCLEOTIDE SEQUENCE [LARGE SCALE GENOMIC DNA]</scope>
</reference>
<keyword evidence="4" id="KW-1185">Reference proteome</keyword>
<gene>
    <name evidence="3" type="ORF">LNINA_LOCUS729</name>
</gene>
<proteinExistence type="predicted"/>
<protein>
    <submittedName>
        <fullName evidence="3">Uncharacterized protein</fullName>
    </submittedName>
</protein>
<feature type="region of interest" description="Disordered" evidence="1">
    <location>
        <begin position="1"/>
        <end position="39"/>
    </location>
</feature>
<sequence>MKKTKTFPNKKSSKPQSNISTTKVDEKIPNQDSLDDENQGFGGWLRSADGLENMKLFVIANSIVILTTLVYPQLQAIFDIISETIYGTDTEY</sequence>
<evidence type="ECO:0000313" key="3">
    <source>
        <dbReference type="EMBL" id="CAK1540695.1"/>
    </source>
</evidence>
<dbReference type="AlphaFoldDB" id="A0AAV1IY71"/>
<comment type="caution">
    <text evidence="3">The sequence shown here is derived from an EMBL/GenBank/DDBJ whole genome shotgun (WGS) entry which is preliminary data.</text>
</comment>
<dbReference type="Proteomes" id="UP001497472">
    <property type="component" value="Unassembled WGS sequence"/>
</dbReference>
<feature type="compositionally biased region" description="Polar residues" evidence="1">
    <location>
        <begin position="1"/>
        <end position="22"/>
    </location>
</feature>
<evidence type="ECO:0000256" key="2">
    <source>
        <dbReference type="SAM" id="Phobius"/>
    </source>
</evidence>
<evidence type="ECO:0000313" key="4">
    <source>
        <dbReference type="Proteomes" id="UP001497472"/>
    </source>
</evidence>
<accession>A0AAV1IY71</accession>
<feature type="transmembrane region" description="Helical" evidence="2">
    <location>
        <begin position="56"/>
        <end position="74"/>
    </location>
</feature>
<dbReference type="EMBL" id="CAVLEF010000001">
    <property type="protein sequence ID" value="CAK1540695.1"/>
    <property type="molecule type" value="Genomic_DNA"/>
</dbReference>
<organism evidence="3 4">
    <name type="scientific">Leptosia nina</name>
    <dbReference type="NCBI Taxonomy" id="320188"/>
    <lineage>
        <taxon>Eukaryota</taxon>
        <taxon>Metazoa</taxon>
        <taxon>Ecdysozoa</taxon>
        <taxon>Arthropoda</taxon>
        <taxon>Hexapoda</taxon>
        <taxon>Insecta</taxon>
        <taxon>Pterygota</taxon>
        <taxon>Neoptera</taxon>
        <taxon>Endopterygota</taxon>
        <taxon>Lepidoptera</taxon>
        <taxon>Glossata</taxon>
        <taxon>Ditrysia</taxon>
        <taxon>Papilionoidea</taxon>
        <taxon>Pieridae</taxon>
        <taxon>Pierinae</taxon>
        <taxon>Leptosia</taxon>
    </lineage>
</organism>
<keyword evidence="2" id="KW-0812">Transmembrane</keyword>